<dbReference type="EMBL" id="SELW01000594">
    <property type="protein sequence ID" value="TID19799.1"/>
    <property type="molecule type" value="Genomic_DNA"/>
</dbReference>
<dbReference type="InterPro" id="IPR001452">
    <property type="entry name" value="SH3_domain"/>
</dbReference>
<feature type="region of interest" description="Disordered" evidence="4">
    <location>
        <begin position="1"/>
        <end position="32"/>
    </location>
</feature>
<dbReference type="SUPFAM" id="SSF54277">
    <property type="entry name" value="CAD &amp; PB1 domains"/>
    <property type="match status" value="1"/>
</dbReference>
<dbReference type="CDD" id="cd06890">
    <property type="entry name" value="PX_Bem1p"/>
    <property type="match status" value="1"/>
</dbReference>
<dbReference type="GO" id="GO:0035091">
    <property type="term" value="F:phosphatidylinositol binding"/>
    <property type="evidence" value="ECO:0007669"/>
    <property type="project" value="InterPro"/>
</dbReference>
<dbReference type="PROSITE" id="PS50002">
    <property type="entry name" value="SH3"/>
    <property type="match status" value="2"/>
</dbReference>
<feature type="domain" description="SH3" evidence="5">
    <location>
        <begin position="135"/>
        <end position="197"/>
    </location>
</feature>
<keyword evidence="8" id="KW-1185">Reference proteome</keyword>
<dbReference type="Proteomes" id="UP000307173">
    <property type="component" value="Unassembled WGS sequence"/>
</dbReference>
<dbReference type="SMART" id="SM00312">
    <property type="entry name" value="PX"/>
    <property type="match status" value="1"/>
</dbReference>
<dbReference type="Pfam" id="PF00018">
    <property type="entry name" value="SH3_1"/>
    <property type="match status" value="1"/>
</dbReference>
<feature type="region of interest" description="Disordered" evidence="4">
    <location>
        <begin position="230"/>
        <end position="264"/>
    </location>
</feature>
<dbReference type="GO" id="GO:0030674">
    <property type="term" value="F:protein-macromolecule adaptor activity"/>
    <property type="evidence" value="ECO:0007669"/>
    <property type="project" value="TreeGrafter"/>
</dbReference>
<dbReference type="Gene3D" id="3.10.20.90">
    <property type="entry name" value="Phosphatidylinositol 3-kinase Catalytic Subunit, Chain A, domain 1"/>
    <property type="match status" value="1"/>
</dbReference>
<dbReference type="InterPro" id="IPR035550">
    <property type="entry name" value="Bem1/Scd2_PX"/>
</dbReference>
<evidence type="ECO:0000313" key="7">
    <source>
        <dbReference type="EMBL" id="TID19799.1"/>
    </source>
</evidence>
<evidence type="ECO:0000259" key="6">
    <source>
        <dbReference type="PROSITE" id="PS50195"/>
    </source>
</evidence>
<dbReference type="STRING" id="52247.A0A4T0WY04"/>
<feature type="compositionally biased region" description="Low complexity" evidence="4">
    <location>
        <begin position="101"/>
        <end position="115"/>
    </location>
</feature>
<feature type="region of interest" description="Disordered" evidence="4">
    <location>
        <begin position="99"/>
        <end position="118"/>
    </location>
</feature>
<name>A0A4T0WY04_9ASCO</name>
<dbReference type="InterPro" id="IPR001683">
    <property type="entry name" value="PX_dom"/>
</dbReference>
<feature type="region of interest" description="Disordered" evidence="4">
    <location>
        <begin position="461"/>
        <end position="480"/>
    </location>
</feature>
<dbReference type="PANTHER" id="PTHR15706:SF2">
    <property type="entry name" value="SH3 AND PX DOMAIN-CONTAINING PROTEIN 2A"/>
    <property type="match status" value="1"/>
</dbReference>
<feature type="compositionally biased region" description="Polar residues" evidence="4">
    <location>
        <begin position="426"/>
        <end position="442"/>
    </location>
</feature>
<feature type="compositionally biased region" description="Basic and acidic residues" evidence="4">
    <location>
        <begin position="1"/>
        <end position="21"/>
    </location>
</feature>
<evidence type="ECO:0000256" key="2">
    <source>
        <dbReference type="ARBA" id="ARBA00022737"/>
    </source>
</evidence>
<feature type="domain" description="SH3" evidence="5">
    <location>
        <begin position="33"/>
        <end position="97"/>
    </location>
</feature>
<evidence type="ECO:0000256" key="3">
    <source>
        <dbReference type="PROSITE-ProRule" id="PRU00192"/>
    </source>
</evidence>
<dbReference type="Gene3D" id="2.30.30.40">
    <property type="entry name" value="SH3 Domains"/>
    <property type="match status" value="1"/>
</dbReference>
<feature type="domain" description="PX" evidence="6">
    <location>
        <begin position="274"/>
        <end position="397"/>
    </location>
</feature>
<evidence type="ECO:0000256" key="1">
    <source>
        <dbReference type="ARBA" id="ARBA00022443"/>
    </source>
</evidence>
<evidence type="ECO:0000313" key="8">
    <source>
        <dbReference type="Proteomes" id="UP000307173"/>
    </source>
</evidence>
<dbReference type="GO" id="GO:0000747">
    <property type="term" value="P:conjugation with cellular fusion"/>
    <property type="evidence" value="ECO:0007669"/>
    <property type="project" value="TreeGrafter"/>
</dbReference>
<evidence type="ECO:0000259" key="5">
    <source>
        <dbReference type="PROSITE" id="PS50002"/>
    </source>
</evidence>
<dbReference type="GO" id="GO:0043332">
    <property type="term" value="C:mating projection tip"/>
    <property type="evidence" value="ECO:0007669"/>
    <property type="project" value="TreeGrafter"/>
</dbReference>
<gene>
    <name evidence="7" type="ORF">CANINC_003682</name>
</gene>
<evidence type="ECO:0000256" key="4">
    <source>
        <dbReference type="SAM" id="MobiDB-lite"/>
    </source>
</evidence>
<dbReference type="Pfam" id="PF00787">
    <property type="entry name" value="PX"/>
    <property type="match status" value="1"/>
</dbReference>
<reference evidence="7 8" key="1">
    <citation type="journal article" date="2019" name="Front. Genet.">
        <title>Whole-Genome Sequencing of the Opportunistic Yeast Pathogen Candida inconspicua Uncovers Its Hybrid Origin.</title>
        <authorList>
            <person name="Mixao V."/>
            <person name="Hansen A.P."/>
            <person name="Saus E."/>
            <person name="Boekhout T."/>
            <person name="Lass-Florl C."/>
            <person name="Gabaldon T."/>
        </authorList>
    </citation>
    <scope>NUCLEOTIDE SEQUENCE [LARGE SCALE GENOMIC DNA]</scope>
    <source>
        <strain evidence="7 8">CBS 180</strain>
    </source>
</reference>
<evidence type="ECO:0008006" key="9">
    <source>
        <dbReference type="Google" id="ProtNLM"/>
    </source>
</evidence>
<dbReference type="Gene3D" id="3.30.1520.10">
    <property type="entry name" value="Phox-like domain"/>
    <property type="match status" value="1"/>
</dbReference>
<dbReference type="InterPro" id="IPR036871">
    <property type="entry name" value="PX_dom_sf"/>
</dbReference>
<proteinExistence type="predicted"/>
<feature type="compositionally biased region" description="Low complexity" evidence="4">
    <location>
        <begin position="242"/>
        <end position="256"/>
    </location>
</feature>
<keyword evidence="1 3" id="KW-0728">SH3 domain</keyword>
<dbReference type="SMART" id="SM00326">
    <property type="entry name" value="SH3"/>
    <property type="match status" value="2"/>
</dbReference>
<organism evidence="7 8">
    <name type="scientific">Pichia inconspicua</name>
    <dbReference type="NCBI Taxonomy" id="52247"/>
    <lineage>
        <taxon>Eukaryota</taxon>
        <taxon>Fungi</taxon>
        <taxon>Dikarya</taxon>
        <taxon>Ascomycota</taxon>
        <taxon>Saccharomycotina</taxon>
        <taxon>Pichiomycetes</taxon>
        <taxon>Pichiales</taxon>
        <taxon>Pichiaceae</taxon>
        <taxon>Pichia</taxon>
    </lineage>
</organism>
<accession>A0A4T0WY04</accession>
<dbReference type="GO" id="GO:0005737">
    <property type="term" value="C:cytoplasm"/>
    <property type="evidence" value="ECO:0007669"/>
    <property type="project" value="TreeGrafter"/>
</dbReference>
<sequence>MSIFKKAKEITTRDRSSRDRPQINTNLGNPLNAPTEVAQATQFHQARNAGELSFKKGDFFYLTKNDQVAPDGTIEILDPIKNVKGRAPARCFKIFEKTHNSSTGDESSSSSSFPSPIINKRQISTSSSNFSPKPLGNLFGVVLYDFNAERSDELTVQTGEIIYICAHHEYEWYIAKFLNKVGEVGLVPVSYVQLIDAVTRIPFNESPKDIIEREHLPTVDEWKVVKNRHKASTKSVGPAATNSSDSISRQSSQNNSTGRVSSITRSPLKRNISQSLVLPQEVNIEYFSSTNNKFWFLVRAKMSDNSVRSLCRYYEDFFNFHQKLLSTWPREGGKYDTTKKERILPFIPGPVVDVTEGLCHKRLIDLNEYLNILLKLPDYISKSSLVLSFFDLMNGDESSDELKNTSHQKIEPLRAAPNLKIINTDRQSSQKMYQSENLSQSNFDRRSQYDPNINTVVVGSKSNRNSKVSDTTRKSSSGSIKQLINQASHLSLSSNTIDSQNQPQDSPQRDSKIKLKFYYNDDIFALSVPSNIKLTDLKSLIIPKLDEPETPGIHHKIRLISKSTDQIITSDSTLWNDPEFVDKGKFIVTV</sequence>
<keyword evidence="2" id="KW-0677">Repeat</keyword>
<feature type="region of interest" description="Disordered" evidence="4">
    <location>
        <begin position="426"/>
        <end position="450"/>
    </location>
</feature>
<dbReference type="PROSITE" id="PS50195">
    <property type="entry name" value="PX"/>
    <property type="match status" value="1"/>
</dbReference>
<protein>
    <recommendedName>
        <fullName evidence="9">Bud emergence protein 1</fullName>
    </recommendedName>
</protein>
<comment type="caution">
    <text evidence="7">The sequence shown here is derived from an EMBL/GenBank/DDBJ whole genome shotgun (WGS) entry which is preliminary data.</text>
</comment>
<dbReference type="InterPro" id="IPR051228">
    <property type="entry name" value="NADPH_Oxidase/PX-Domain"/>
</dbReference>
<dbReference type="OrthoDB" id="548867at2759"/>
<dbReference type="PANTHER" id="PTHR15706">
    <property type="entry name" value="SH3 MULTIPLE DOMAIN"/>
    <property type="match status" value="1"/>
</dbReference>
<dbReference type="SUPFAM" id="SSF50044">
    <property type="entry name" value="SH3-domain"/>
    <property type="match status" value="2"/>
</dbReference>
<dbReference type="AlphaFoldDB" id="A0A4T0WY04"/>
<dbReference type="InterPro" id="IPR036028">
    <property type="entry name" value="SH3-like_dom_sf"/>
</dbReference>
<dbReference type="SUPFAM" id="SSF64268">
    <property type="entry name" value="PX domain"/>
    <property type="match status" value="1"/>
</dbReference>